<keyword evidence="1" id="KW-0472">Membrane</keyword>
<dbReference type="RefSeq" id="WP_110661942.1">
    <property type="nucleotide sequence ID" value="NZ_PDLL01000433.1"/>
</dbReference>
<organism evidence="2 3">
    <name type="scientific">Pseudomonas jessenii</name>
    <dbReference type="NCBI Taxonomy" id="77298"/>
    <lineage>
        <taxon>Bacteria</taxon>
        <taxon>Pseudomonadati</taxon>
        <taxon>Pseudomonadota</taxon>
        <taxon>Gammaproteobacteria</taxon>
        <taxon>Pseudomonadales</taxon>
        <taxon>Pseudomonadaceae</taxon>
        <taxon>Pseudomonas</taxon>
    </lineage>
</organism>
<protein>
    <recommendedName>
        <fullName evidence="4">DUF559 domain-containing protein</fullName>
    </recommendedName>
</protein>
<keyword evidence="1" id="KW-1133">Transmembrane helix</keyword>
<dbReference type="EMBL" id="PDLL01000433">
    <property type="protein sequence ID" value="PYY67735.1"/>
    <property type="molecule type" value="Genomic_DNA"/>
</dbReference>
<keyword evidence="1" id="KW-0812">Transmembrane</keyword>
<accession>A0A2W0ENX3</accession>
<dbReference type="OrthoDB" id="5902456at2"/>
<dbReference type="CDD" id="cd03524">
    <property type="entry name" value="RPA2_OBF_family"/>
    <property type="match status" value="1"/>
</dbReference>
<reference evidence="2 3" key="1">
    <citation type="journal article" date="2018" name="Appl. Microbiol. Biotechnol.">
        <title>Characterization of the caprolactam degradation pathway in Pseudomonas jessenii using mass spectrometry-based proteomics.</title>
        <authorList>
            <person name="Otzen M."/>
            <person name="Palacio C."/>
            <person name="Janssen D.B."/>
        </authorList>
    </citation>
    <scope>NUCLEOTIDE SEQUENCE [LARGE SCALE GENOMIC DNA]</scope>
    <source>
        <strain evidence="2 3">GO3</strain>
    </source>
</reference>
<proteinExistence type="predicted"/>
<sequence length="375" mass="42772">MNNSQRENQWKQWIENNKHKMEHPVNFEVRFVEEILTRIPEINPSYVKAQFPFIDQNGGNRRIDFMILDEQKGIRLAIEIDGLGKMQNPNQSINHDRWNDLLTRQNALLRVLGCMLLRYSNKTWLNESKFVIHEIRSELLKQEFDYSSAVEARERREKEITDKDRKIADFAQAAKDHISSVAAGVSLDVSSAEAERTSIQKELALITKQLLTLSEESNKSRLSESRKIPLIVFVSVLITSATIGFFMQSNSQPELAVSTRYVTPPASDSNTSLGASNVPVTDYLSTTEANRHVGEKTTLCGRIVQIRETDKVTYLNFDKAYPNSTVTAVIWNEYAKNFSGVNQKINRTVCIEGEISSYKGKPQITLRDRAQLITK</sequence>
<name>A0A2W0ENX3_PSEJE</name>
<evidence type="ECO:0000256" key="1">
    <source>
        <dbReference type="SAM" id="Phobius"/>
    </source>
</evidence>
<evidence type="ECO:0000313" key="3">
    <source>
        <dbReference type="Proteomes" id="UP000247437"/>
    </source>
</evidence>
<dbReference type="Proteomes" id="UP000247437">
    <property type="component" value="Unassembled WGS sequence"/>
</dbReference>
<evidence type="ECO:0008006" key="4">
    <source>
        <dbReference type="Google" id="ProtNLM"/>
    </source>
</evidence>
<evidence type="ECO:0000313" key="2">
    <source>
        <dbReference type="EMBL" id="PYY67735.1"/>
    </source>
</evidence>
<gene>
    <name evidence="2" type="ORF">CRX42_25505</name>
</gene>
<feature type="transmembrane region" description="Helical" evidence="1">
    <location>
        <begin position="228"/>
        <end position="247"/>
    </location>
</feature>
<dbReference type="AlphaFoldDB" id="A0A2W0ENX3"/>
<comment type="caution">
    <text evidence="2">The sequence shown here is derived from an EMBL/GenBank/DDBJ whole genome shotgun (WGS) entry which is preliminary data.</text>
</comment>